<reference evidence="1 2" key="1">
    <citation type="submission" date="2019-01" db="EMBL/GenBank/DDBJ databases">
        <title>Sinorhodobacter populi sp. nov. isolated from the symptomatic bark tissue of Populus euramericana canker.</title>
        <authorList>
            <person name="Xu G."/>
        </authorList>
    </citation>
    <scope>NUCLEOTIDE SEQUENCE [LARGE SCALE GENOMIC DNA]</scope>
    <source>
        <strain evidence="1 2">SK2B-1</strain>
    </source>
</reference>
<dbReference type="EMBL" id="SAUZ01000045">
    <property type="protein sequence ID" value="RWR16363.1"/>
    <property type="molecule type" value="Genomic_DNA"/>
</dbReference>
<comment type="caution">
    <text evidence="1">The sequence shown here is derived from an EMBL/GenBank/DDBJ whole genome shotgun (WGS) entry which is preliminary data.</text>
</comment>
<name>A0A443J7E9_9RHOB</name>
<organism evidence="1 2">
    <name type="scientific">Paenirhodobacter populi</name>
    <dbReference type="NCBI Taxonomy" id="2306993"/>
    <lineage>
        <taxon>Bacteria</taxon>
        <taxon>Pseudomonadati</taxon>
        <taxon>Pseudomonadota</taxon>
        <taxon>Alphaproteobacteria</taxon>
        <taxon>Rhodobacterales</taxon>
        <taxon>Rhodobacter group</taxon>
        <taxon>Paenirhodobacter</taxon>
    </lineage>
</organism>
<dbReference type="Proteomes" id="UP000284476">
    <property type="component" value="Unassembled WGS sequence"/>
</dbReference>
<dbReference type="AlphaFoldDB" id="A0A443J7E9"/>
<proteinExistence type="predicted"/>
<evidence type="ECO:0000313" key="1">
    <source>
        <dbReference type="EMBL" id="RWR16363.1"/>
    </source>
</evidence>
<protein>
    <submittedName>
        <fullName evidence="1">Uncharacterized protein</fullName>
    </submittedName>
</protein>
<evidence type="ECO:0000313" key="2">
    <source>
        <dbReference type="Proteomes" id="UP000284476"/>
    </source>
</evidence>
<gene>
    <name evidence="1" type="ORF">D2T30_21830</name>
</gene>
<reference evidence="1 2" key="2">
    <citation type="submission" date="2019-01" db="EMBL/GenBank/DDBJ databases">
        <authorList>
            <person name="Li Y."/>
        </authorList>
    </citation>
    <scope>NUCLEOTIDE SEQUENCE [LARGE SCALE GENOMIC DNA]</scope>
    <source>
        <strain evidence="1 2">SK2B-1</strain>
    </source>
</reference>
<sequence length="126" mass="14438">MSDKLTRDQARAAWSASGLTYSDITVDNLRMLRGMVNRAMKRSGLMQGSYRAHQRWTIKYNAIGADLRCRSHYFDDRQAITFEPGGFIGFAGWADEWNVQPILDAFIKWVSILRAYRDSNQAEGAR</sequence>
<dbReference type="RefSeq" id="WP_128210525.1">
    <property type="nucleotide sequence ID" value="NZ_JBHRSO010000025.1"/>
</dbReference>
<accession>A0A443J7E9</accession>